<protein>
    <submittedName>
        <fullName evidence="2">Sodium/calcium exchanger membrane region domain-containing protein</fullName>
    </submittedName>
</protein>
<proteinExistence type="predicted"/>
<sequence>MAINQYNELKAQNKFEYIEYQQDEITKLLGGPDKDYIQTSKLSGGQRDMASMERSLTRLLRMRRLMSFVGDNDGDEDRGDGGVDGRHHVIQKRAAANAKECPVKILNETVDIGDESLFPTDLFTIEQRRKGAIIFHFIGLIYMFIALAIVCDEFFVPALGVITEALQISDDVAGATFMAAGGSAPEFFTSVFGVFITENNVGIGTIVGSATFNILCVLAFCTLFSKEVLQLTWWPLFRDMSFYVLGLLLLVLFFRDEMIEWHEAFIMFAIYIVYGIFMKYNSAIEGWVRGTLFKVDVVKELIPDNDAITRATSRRRSTINSDGTATEHRKSIPVLHSGAMFRAGLAHMALDDNEPTEISSLPATSRHEVIQTSLINNHHHHSQNQPNVINNGKTVLISTSTPPKLNKMRSFPAYVGAPGNLNGIRKSPNHAKKPLKDIQTNGVPPVELERSISRIIENNSIASGLETVTETAETAFASPIDTSPSKHTHFQNGNHTKMYPALSRSEVDAIKSAEEMEIEQPIDMTFPNTFCKQCTYIALLPIMLPLYVTLPDVKKPHRKKFVIFSFIGSILWIAFYSYLMVWWATTIGVTVGIPTEIMGLTILAAGTSIPDLITSVIVARKGLGDMAVSSSIGSNLFDICVGLPLPWLFYFIYFYAAKGTVTLISVTSNGLVCSVGMLFAMLLILVISIGLSKWKMDKRFGIVMMGAYLVFCVISVILEMNIISCPLRMVGGSC</sequence>
<name>A0AC34F4K4_9BILA</name>
<accession>A0AC34F4K4</accession>
<evidence type="ECO:0000313" key="2">
    <source>
        <dbReference type="WBParaSite" id="ES5_v2.g11939.t1"/>
    </source>
</evidence>
<dbReference type="WBParaSite" id="ES5_v2.g11939.t1">
    <property type="protein sequence ID" value="ES5_v2.g11939.t1"/>
    <property type="gene ID" value="ES5_v2.g11939"/>
</dbReference>
<organism evidence="1 2">
    <name type="scientific">Panagrolaimus sp. ES5</name>
    <dbReference type="NCBI Taxonomy" id="591445"/>
    <lineage>
        <taxon>Eukaryota</taxon>
        <taxon>Metazoa</taxon>
        <taxon>Ecdysozoa</taxon>
        <taxon>Nematoda</taxon>
        <taxon>Chromadorea</taxon>
        <taxon>Rhabditida</taxon>
        <taxon>Tylenchina</taxon>
        <taxon>Panagrolaimomorpha</taxon>
        <taxon>Panagrolaimoidea</taxon>
        <taxon>Panagrolaimidae</taxon>
        <taxon>Panagrolaimus</taxon>
    </lineage>
</organism>
<evidence type="ECO:0000313" key="1">
    <source>
        <dbReference type="Proteomes" id="UP000887579"/>
    </source>
</evidence>
<dbReference type="Proteomes" id="UP000887579">
    <property type="component" value="Unplaced"/>
</dbReference>
<reference evidence="2" key="1">
    <citation type="submission" date="2022-11" db="UniProtKB">
        <authorList>
            <consortium name="WormBaseParasite"/>
        </authorList>
    </citation>
    <scope>IDENTIFICATION</scope>
</reference>